<evidence type="ECO:0000313" key="1">
    <source>
        <dbReference type="EMBL" id="GAB57055.1"/>
    </source>
</evidence>
<keyword evidence="2" id="KW-1185">Reference proteome</keyword>
<gene>
    <name evidence="1" type="ORF">RNAN_0018</name>
</gene>
<reference evidence="1 2" key="1">
    <citation type="journal article" date="2012" name="J. Bacteriol.">
        <title>Genome Sequence of the Protease-Producing Bacterium Rheinheimera nanhaiensis E407-8T, Isolated from Deep-Sea Sediment of the South China Sea.</title>
        <authorList>
            <person name="Zhang X.-Y."/>
            <person name="Zhang Y.-J."/>
            <person name="Qin Q.-L."/>
            <person name="Xie B.-B."/>
            <person name="Chen X.-L."/>
            <person name="Zhou B.-C."/>
            <person name="Zhang Y.-Z."/>
        </authorList>
    </citation>
    <scope>NUCLEOTIDE SEQUENCE [LARGE SCALE GENOMIC DNA]</scope>
    <source>
        <strain evidence="1 2">E407-8</strain>
    </source>
</reference>
<dbReference type="STRING" id="562729.RNAN_0018"/>
<name>I1DSM7_9GAMM</name>
<dbReference type="EMBL" id="BAFK01000001">
    <property type="protein sequence ID" value="GAB57055.1"/>
    <property type="molecule type" value="Genomic_DNA"/>
</dbReference>
<evidence type="ECO:0000313" key="2">
    <source>
        <dbReference type="Proteomes" id="UP000004374"/>
    </source>
</evidence>
<sequence length="40" mass="4504">MIKIDKRHCKTVAAVKLMKKAANFCGFKLLSDTQLKADTH</sequence>
<organism evidence="1 2">
    <name type="scientific">Rheinheimera nanhaiensis E407-8</name>
    <dbReference type="NCBI Taxonomy" id="562729"/>
    <lineage>
        <taxon>Bacteria</taxon>
        <taxon>Pseudomonadati</taxon>
        <taxon>Pseudomonadota</taxon>
        <taxon>Gammaproteobacteria</taxon>
        <taxon>Chromatiales</taxon>
        <taxon>Chromatiaceae</taxon>
        <taxon>Rheinheimera</taxon>
    </lineage>
</organism>
<dbReference type="AlphaFoldDB" id="I1DSM7"/>
<proteinExistence type="predicted"/>
<protein>
    <submittedName>
        <fullName evidence="1">Uncharacterized protein</fullName>
    </submittedName>
</protein>
<dbReference type="Proteomes" id="UP000004374">
    <property type="component" value="Unassembled WGS sequence"/>
</dbReference>
<comment type="caution">
    <text evidence="1">The sequence shown here is derived from an EMBL/GenBank/DDBJ whole genome shotgun (WGS) entry which is preliminary data.</text>
</comment>
<accession>I1DSM7</accession>